<dbReference type="Pfam" id="PF10800">
    <property type="entry name" value="DUF2528"/>
    <property type="match status" value="1"/>
</dbReference>
<dbReference type="InterPro" id="IPR024252">
    <property type="entry name" value="DUF2528"/>
</dbReference>
<proteinExistence type="predicted"/>
<accession>A0A7X1Y5L9</accession>
<gene>
    <name evidence="1" type="ORF">GHO30_00155</name>
</gene>
<name>A0A7X1Y5L9_9PSED</name>
<dbReference type="EMBL" id="WIVX01000001">
    <property type="protein sequence ID" value="MQU29820.1"/>
    <property type="molecule type" value="Genomic_DNA"/>
</dbReference>
<protein>
    <submittedName>
        <fullName evidence="1">DUF2528 family protein</fullName>
    </submittedName>
</protein>
<sequence length="127" mass="14136">MKDSWKDYEVTLEVNLDRLTTERAQMINSFWTGAEDRESEEDGDIIRTVIRLAGLEVICEMLEDGGADFSSKSNTYPARRSTVTLHNKEGWGGEIEGDDFGWCGIRVIAADVQAPGYEDVALAEVSN</sequence>
<keyword evidence="2" id="KW-1185">Reference proteome</keyword>
<comment type="caution">
    <text evidence="1">The sequence shown here is derived from an EMBL/GenBank/DDBJ whole genome shotgun (WGS) entry which is preliminary data.</text>
</comment>
<evidence type="ECO:0000313" key="1">
    <source>
        <dbReference type="EMBL" id="MQU29820.1"/>
    </source>
</evidence>
<reference evidence="1 2" key="1">
    <citation type="submission" date="2019-10" db="EMBL/GenBank/DDBJ databases">
        <title>Evaluation of single-gene subtyping targets for Pseudomonas.</title>
        <authorList>
            <person name="Reichler S.J."/>
            <person name="Orsi R.H."/>
            <person name="Wiedmann M."/>
            <person name="Martin N.H."/>
            <person name="Murphy S.I."/>
        </authorList>
    </citation>
    <scope>NUCLEOTIDE SEQUENCE [LARGE SCALE GENOMIC DNA]</scope>
    <source>
        <strain evidence="1 2">FSL R10-2107</strain>
    </source>
</reference>
<organism evidence="1 2">
    <name type="scientific">Pseudomonas helleri</name>
    <dbReference type="NCBI Taxonomy" id="1608996"/>
    <lineage>
        <taxon>Bacteria</taxon>
        <taxon>Pseudomonadati</taxon>
        <taxon>Pseudomonadota</taxon>
        <taxon>Gammaproteobacteria</taxon>
        <taxon>Pseudomonadales</taxon>
        <taxon>Pseudomonadaceae</taxon>
        <taxon>Pseudomonas</taxon>
    </lineage>
</organism>
<dbReference type="Proteomes" id="UP000470186">
    <property type="component" value="Unassembled WGS sequence"/>
</dbReference>
<evidence type="ECO:0000313" key="2">
    <source>
        <dbReference type="Proteomes" id="UP000470186"/>
    </source>
</evidence>
<dbReference type="AlphaFoldDB" id="A0A7X1Y5L9"/>